<sequence length="90" mass="10158">MYGLVLVKLVDSDIWDSIASCMRLNQRGFLPLGILEILWWNCHHFGMFCSILLIEVPGNCKAFGQDVGGPWKLKFEFSADCMICAINVDC</sequence>
<keyword evidence="2" id="KW-1185">Reference proteome</keyword>
<evidence type="ECO:0000313" key="1">
    <source>
        <dbReference type="EMBL" id="CAG8722116.1"/>
    </source>
</evidence>
<accession>A0A9N9NCW8</accession>
<reference evidence="1" key="1">
    <citation type="submission" date="2021-06" db="EMBL/GenBank/DDBJ databases">
        <authorList>
            <person name="Kallberg Y."/>
            <person name="Tangrot J."/>
            <person name="Rosling A."/>
        </authorList>
    </citation>
    <scope>NUCLEOTIDE SEQUENCE</scope>
    <source>
        <strain evidence="1">MA453B</strain>
    </source>
</reference>
<name>A0A9N9NCW8_9GLOM</name>
<evidence type="ECO:0000313" key="2">
    <source>
        <dbReference type="Proteomes" id="UP000789405"/>
    </source>
</evidence>
<gene>
    <name evidence="1" type="ORF">DERYTH_LOCUS14403</name>
</gene>
<dbReference type="EMBL" id="CAJVPY010010827">
    <property type="protein sequence ID" value="CAG8722116.1"/>
    <property type="molecule type" value="Genomic_DNA"/>
</dbReference>
<proteinExistence type="predicted"/>
<comment type="caution">
    <text evidence="1">The sequence shown here is derived from an EMBL/GenBank/DDBJ whole genome shotgun (WGS) entry which is preliminary data.</text>
</comment>
<protein>
    <submittedName>
        <fullName evidence="1">20258_t:CDS:1</fullName>
    </submittedName>
</protein>
<dbReference type="Proteomes" id="UP000789405">
    <property type="component" value="Unassembled WGS sequence"/>
</dbReference>
<organism evidence="1 2">
    <name type="scientific">Dentiscutata erythropus</name>
    <dbReference type="NCBI Taxonomy" id="1348616"/>
    <lineage>
        <taxon>Eukaryota</taxon>
        <taxon>Fungi</taxon>
        <taxon>Fungi incertae sedis</taxon>
        <taxon>Mucoromycota</taxon>
        <taxon>Glomeromycotina</taxon>
        <taxon>Glomeromycetes</taxon>
        <taxon>Diversisporales</taxon>
        <taxon>Gigasporaceae</taxon>
        <taxon>Dentiscutata</taxon>
    </lineage>
</organism>
<dbReference type="AlphaFoldDB" id="A0A9N9NCW8"/>